<dbReference type="Proteomes" id="UP000284702">
    <property type="component" value="Unassembled WGS sequence"/>
</dbReference>
<feature type="chain" id="PRO_5018681681" evidence="1">
    <location>
        <begin position="19"/>
        <end position="72"/>
    </location>
</feature>
<evidence type="ECO:0000313" key="3">
    <source>
        <dbReference type="Proteomes" id="UP000284702"/>
    </source>
</evidence>
<comment type="caution">
    <text evidence="2">The sequence shown here is derived from an EMBL/GenBank/DDBJ whole genome shotgun (WGS) entry which is preliminary data.</text>
</comment>
<dbReference type="GO" id="GO:0006816">
    <property type="term" value="P:calcium ion transport"/>
    <property type="evidence" value="ECO:0007669"/>
    <property type="project" value="InterPro"/>
</dbReference>
<gene>
    <name evidence="2" type="ORF">B5M09_013910</name>
</gene>
<keyword evidence="1" id="KW-0732">Signal</keyword>
<organism evidence="2 3">
    <name type="scientific">Aphanomyces astaci</name>
    <name type="common">Crayfish plague agent</name>
    <dbReference type="NCBI Taxonomy" id="112090"/>
    <lineage>
        <taxon>Eukaryota</taxon>
        <taxon>Sar</taxon>
        <taxon>Stramenopiles</taxon>
        <taxon>Oomycota</taxon>
        <taxon>Saprolegniomycetes</taxon>
        <taxon>Saprolegniales</taxon>
        <taxon>Verrucalvaceae</taxon>
        <taxon>Aphanomyces</taxon>
    </lineage>
</organism>
<dbReference type="PANTHER" id="PTHR13715">
    <property type="entry name" value="RYANODINE RECEPTOR AND IP3 RECEPTOR"/>
    <property type="match status" value="1"/>
</dbReference>
<sequence length="72" mass="8170">WSYLYFIVHLQSLSLVECTGPEAYVKCLLEKDDVSWFPQSMAKCLAKTNEHSTEHDLVEIKGQLKALASQVV</sequence>
<dbReference type="PANTHER" id="PTHR13715:SF99">
    <property type="entry name" value="INOSITOL 1,4,5-TRISPHOSPHATE RECEPTOR-LIKE PROTEIN A"/>
    <property type="match status" value="1"/>
</dbReference>
<accession>A0A3R7W952</accession>
<evidence type="ECO:0000256" key="1">
    <source>
        <dbReference type="SAM" id="SignalP"/>
    </source>
</evidence>
<dbReference type="AlphaFoldDB" id="A0A3R7W952"/>
<protein>
    <submittedName>
        <fullName evidence="2">Uncharacterized protein</fullName>
    </submittedName>
</protein>
<reference evidence="2" key="1">
    <citation type="submission" date="2018-07" db="EMBL/GenBank/DDBJ databases">
        <title>Annotation of Aphanomyces astaci genome assembly.</title>
        <authorList>
            <person name="Studholme D.J."/>
        </authorList>
    </citation>
    <scope>NUCLEOTIDE SEQUENCE [LARGE SCALE GENOMIC DNA]</scope>
    <source>
        <strain evidence="2">Pc</strain>
    </source>
</reference>
<proteinExistence type="predicted"/>
<feature type="non-terminal residue" evidence="2">
    <location>
        <position position="1"/>
    </location>
</feature>
<evidence type="ECO:0000313" key="2">
    <source>
        <dbReference type="EMBL" id="RQM19339.1"/>
    </source>
</evidence>
<dbReference type="EMBL" id="MZMZ02004401">
    <property type="protein sequence ID" value="RQM19339.1"/>
    <property type="molecule type" value="Genomic_DNA"/>
</dbReference>
<name>A0A3R7W952_APHAT</name>
<dbReference type="InterPro" id="IPR015925">
    <property type="entry name" value="Ryanodine_IP3_receptor"/>
</dbReference>
<feature type="signal peptide" evidence="1">
    <location>
        <begin position="1"/>
        <end position="18"/>
    </location>
</feature>
<keyword evidence="3" id="KW-1185">Reference proteome</keyword>